<dbReference type="EMBL" id="ABXY01000017">
    <property type="protein sequence ID" value="EEB21286.1"/>
    <property type="molecule type" value="Genomic_DNA"/>
</dbReference>
<organism evidence="1 2">
    <name type="scientific">Bifidobacterium catenulatum DSM 16992 = JCM 1194 = LMG 11043</name>
    <dbReference type="NCBI Taxonomy" id="566552"/>
    <lineage>
        <taxon>Bacteria</taxon>
        <taxon>Bacillati</taxon>
        <taxon>Actinomycetota</taxon>
        <taxon>Actinomycetes</taxon>
        <taxon>Bifidobacteriales</taxon>
        <taxon>Bifidobacteriaceae</taxon>
        <taxon>Bifidobacterium</taxon>
    </lineage>
</organism>
<protein>
    <submittedName>
        <fullName evidence="1">Uncharacterized protein</fullName>
    </submittedName>
</protein>
<accession>B6XVW4</accession>
<evidence type="ECO:0000313" key="2">
    <source>
        <dbReference type="Proteomes" id="UP000003882"/>
    </source>
</evidence>
<reference evidence="1 2" key="1">
    <citation type="submission" date="2008-10" db="EMBL/GenBank/DDBJ databases">
        <title>Draft genome sequence of Bifidobacterium catenulatum (DSM 16992).</title>
        <authorList>
            <person name="Sudarsanam P."/>
            <person name="Ley R."/>
            <person name="Guruge J."/>
            <person name="Turnbaugh P.J."/>
            <person name="Mahowald M."/>
            <person name="Liep D."/>
            <person name="Gordon J."/>
        </authorList>
    </citation>
    <scope>NUCLEOTIDE SEQUENCE [LARGE SCALE GENOMIC DNA]</scope>
    <source>
        <strain evidence="1 2">DSM 16992</strain>
    </source>
</reference>
<name>B6XVW4_9BIFI</name>
<evidence type="ECO:0000313" key="1">
    <source>
        <dbReference type="EMBL" id="EEB21286.1"/>
    </source>
</evidence>
<reference evidence="1 2" key="2">
    <citation type="submission" date="2008-10" db="EMBL/GenBank/DDBJ databases">
        <authorList>
            <person name="Fulton L."/>
            <person name="Clifton S."/>
            <person name="Fulton B."/>
            <person name="Xu J."/>
            <person name="Minx P."/>
            <person name="Pepin K.H."/>
            <person name="Johnson M."/>
            <person name="Bhonagiri V."/>
            <person name="Nash W.E."/>
            <person name="Mardis E.R."/>
            <person name="Wilson R.K."/>
        </authorList>
    </citation>
    <scope>NUCLEOTIDE SEQUENCE [LARGE SCALE GENOMIC DNA]</scope>
    <source>
        <strain evidence="1 2">DSM 16992</strain>
    </source>
</reference>
<proteinExistence type="predicted"/>
<sequence length="48" mass="5373">MIGHSSLLHNSDCITCTFPCNTLAAGLGERHHDSMKQRKNNYRRSIGT</sequence>
<comment type="caution">
    <text evidence="1">The sequence shown here is derived from an EMBL/GenBank/DDBJ whole genome shotgun (WGS) entry which is preliminary data.</text>
</comment>
<dbReference type="AlphaFoldDB" id="B6XVW4"/>
<dbReference type="Proteomes" id="UP000003882">
    <property type="component" value="Unassembled WGS sequence"/>
</dbReference>
<gene>
    <name evidence="1" type="ORF">BIFCAT_01382</name>
</gene>